<keyword evidence="3" id="KW-1185">Reference proteome</keyword>
<dbReference type="EMBL" id="BAABLO010000004">
    <property type="protein sequence ID" value="GAA4717622.1"/>
    <property type="molecule type" value="Genomic_DNA"/>
</dbReference>
<accession>A0ABP8XZS6</accession>
<organism evidence="2 3">
    <name type="scientific">Pedococcus ginsenosidimutans</name>
    <dbReference type="NCBI Taxonomy" id="490570"/>
    <lineage>
        <taxon>Bacteria</taxon>
        <taxon>Bacillati</taxon>
        <taxon>Actinomycetota</taxon>
        <taxon>Actinomycetes</taxon>
        <taxon>Micrococcales</taxon>
        <taxon>Intrasporangiaceae</taxon>
        <taxon>Pedococcus</taxon>
    </lineage>
</organism>
<reference evidence="3" key="1">
    <citation type="journal article" date="2019" name="Int. J. Syst. Evol. Microbiol.">
        <title>The Global Catalogue of Microorganisms (GCM) 10K type strain sequencing project: providing services to taxonomists for standard genome sequencing and annotation.</title>
        <authorList>
            <consortium name="The Broad Institute Genomics Platform"/>
            <consortium name="The Broad Institute Genome Sequencing Center for Infectious Disease"/>
            <person name="Wu L."/>
            <person name="Ma J."/>
        </authorList>
    </citation>
    <scope>NUCLEOTIDE SEQUENCE [LARGE SCALE GENOMIC DNA]</scope>
    <source>
        <strain evidence="3">JCM 18961</strain>
    </source>
</reference>
<feature type="region of interest" description="Disordered" evidence="1">
    <location>
        <begin position="43"/>
        <end position="68"/>
    </location>
</feature>
<proteinExistence type="predicted"/>
<evidence type="ECO:0000256" key="1">
    <source>
        <dbReference type="SAM" id="MobiDB-lite"/>
    </source>
</evidence>
<protein>
    <submittedName>
        <fullName evidence="2">Uncharacterized protein</fullName>
    </submittedName>
</protein>
<name>A0ABP8XZS6_9MICO</name>
<evidence type="ECO:0000313" key="2">
    <source>
        <dbReference type="EMBL" id="GAA4717622.1"/>
    </source>
</evidence>
<dbReference type="Proteomes" id="UP001500556">
    <property type="component" value="Unassembled WGS sequence"/>
</dbReference>
<sequence>MRDGLTGASGVRVSSGASVPMRGSRLLKEKTVAPLLDHVFLNHTTTPIPDPQPLQPAPTTAFALRTSG</sequence>
<gene>
    <name evidence="2" type="ORF">GCM10025782_13380</name>
</gene>
<evidence type="ECO:0000313" key="3">
    <source>
        <dbReference type="Proteomes" id="UP001500556"/>
    </source>
</evidence>
<comment type="caution">
    <text evidence="2">The sequence shown here is derived from an EMBL/GenBank/DDBJ whole genome shotgun (WGS) entry which is preliminary data.</text>
</comment>